<dbReference type="RefSeq" id="WP_131602877.1">
    <property type="nucleotide sequence ID" value="NZ_SJLU01000018.1"/>
</dbReference>
<reference evidence="2 3" key="1">
    <citation type="submission" date="2019-02" db="EMBL/GenBank/DDBJ databases">
        <title>The competitiveness to form nodules shapes the capacities of Rhizobium leguminosarum sv viciae communities to promote symbiosis with specific hosts.</title>
        <authorList>
            <person name="Boivin S."/>
            <person name="Lepetit M."/>
        </authorList>
    </citation>
    <scope>NUCLEOTIDE SEQUENCE [LARGE SCALE GENOMIC DNA]</scope>
    <source>
        <strain evidence="2 3">SPF4F3</strain>
    </source>
</reference>
<gene>
    <name evidence="2" type="ORF">E0H31_28005</name>
</gene>
<organism evidence="2 3">
    <name type="scientific">Rhizobium leguminosarum bv. viciae</name>
    <dbReference type="NCBI Taxonomy" id="387"/>
    <lineage>
        <taxon>Bacteria</taxon>
        <taxon>Pseudomonadati</taxon>
        <taxon>Pseudomonadota</taxon>
        <taxon>Alphaproteobacteria</taxon>
        <taxon>Hyphomicrobiales</taxon>
        <taxon>Rhizobiaceae</taxon>
        <taxon>Rhizobium/Agrobacterium group</taxon>
        <taxon>Rhizobium</taxon>
    </lineage>
</organism>
<dbReference type="Proteomes" id="UP000291866">
    <property type="component" value="Unassembled WGS sequence"/>
</dbReference>
<name>A0A8G2MQ43_RHILV</name>
<keyword evidence="1" id="KW-0472">Membrane</keyword>
<protein>
    <submittedName>
        <fullName evidence="2">Uncharacterized protein</fullName>
    </submittedName>
</protein>
<dbReference type="EMBL" id="SJLU01000018">
    <property type="protein sequence ID" value="TBX87721.1"/>
    <property type="molecule type" value="Genomic_DNA"/>
</dbReference>
<dbReference type="AlphaFoldDB" id="A0A8G2MQ43"/>
<feature type="transmembrane region" description="Helical" evidence="1">
    <location>
        <begin position="47"/>
        <end position="66"/>
    </location>
</feature>
<comment type="caution">
    <text evidence="2">The sequence shown here is derived from an EMBL/GenBank/DDBJ whole genome shotgun (WGS) entry which is preliminary data.</text>
</comment>
<keyword evidence="1" id="KW-1133">Transmembrane helix</keyword>
<evidence type="ECO:0000313" key="3">
    <source>
        <dbReference type="Proteomes" id="UP000291866"/>
    </source>
</evidence>
<accession>A0A8G2MQ43</accession>
<sequence>MNQEYYGRSLFFTQRLNVALEIIVAIGTAGSGISALTIWAMEPFGPLVWGTLAAVSAVFAVSKPILQLNKEVERLTRLYVGHADNYANLEIIVSRVRRQGSISKELVADFETAEARFRELSKEDDPRPNMKRLKQCEAMIRDRYPPEDVWYPGKDSSAPK</sequence>
<evidence type="ECO:0000313" key="2">
    <source>
        <dbReference type="EMBL" id="TBX87721.1"/>
    </source>
</evidence>
<proteinExistence type="predicted"/>
<feature type="transmembrane region" description="Helical" evidence="1">
    <location>
        <begin position="18"/>
        <end position="41"/>
    </location>
</feature>
<keyword evidence="1" id="KW-0812">Transmembrane</keyword>
<evidence type="ECO:0000256" key="1">
    <source>
        <dbReference type="SAM" id="Phobius"/>
    </source>
</evidence>